<feature type="repeat" description="WD" evidence="4">
    <location>
        <begin position="162"/>
        <end position="193"/>
    </location>
</feature>
<dbReference type="CDD" id="cd00051">
    <property type="entry name" value="EFh"/>
    <property type="match status" value="2"/>
</dbReference>
<dbReference type="PROSITE" id="PS50294">
    <property type="entry name" value="WD_REPEATS_REGION"/>
    <property type="match status" value="4"/>
</dbReference>
<dbReference type="InterPro" id="IPR002048">
    <property type="entry name" value="EF_hand_dom"/>
</dbReference>
<dbReference type="InterPro" id="IPR036322">
    <property type="entry name" value="WD40_repeat_dom_sf"/>
</dbReference>
<dbReference type="InterPro" id="IPR011992">
    <property type="entry name" value="EF-hand-dom_pair"/>
</dbReference>
<dbReference type="OrthoDB" id="26525at2759"/>
<feature type="compositionally biased region" description="Polar residues" evidence="5">
    <location>
        <begin position="1188"/>
        <end position="1204"/>
    </location>
</feature>
<comment type="caution">
    <text evidence="7">The sequence shown here is derived from an EMBL/GenBank/DDBJ whole genome shotgun (WGS) entry which is preliminary data.</text>
</comment>
<dbReference type="PANTHER" id="PTHR44324">
    <property type="entry name" value="WD40 REPEAT DOMAIN 95"/>
    <property type="match status" value="1"/>
</dbReference>
<dbReference type="Gene3D" id="1.10.238.10">
    <property type="entry name" value="EF-hand"/>
    <property type="match status" value="2"/>
</dbReference>
<evidence type="ECO:0000256" key="5">
    <source>
        <dbReference type="SAM" id="MobiDB-lite"/>
    </source>
</evidence>
<feature type="compositionally biased region" description="Basic and acidic residues" evidence="5">
    <location>
        <begin position="863"/>
        <end position="874"/>
    </location>
</feature>
<protein>
    <submittedName>
        <fullName evidence="7">WD repeat-containing protein wdr-5.1</fullName>
    </submittedName>
</protein>
<feature type="region of interest" description="Disordered" evidence="5">
    <location>
        <begin position="1241"/>
        <end position="1266"/>
    </location>
</feature>
<accession>A0A2R5GJG9</accession>
<evidence type="ECO:0000259" key="6">
    <source>
        <dbReference type="PROSITE" id="PS50222"/>
    </source>
</evidence>
<dbReference type="PANTHER" id="PTHR44324:SF4">
    <property type="entry name" value="WD40 REPEAT DOMAIN 95"/>
    <property type="match status" value="1"/>
</dbReference>
<dbReference type="InParanoid" id="A0A2R5GJG9"/>
<feature type="repeat" description="WD" evidence="4">
    <location>
        <begin position="629"/>
        <end position="663"/>
    </location>
</feature>
<dbReference type="GO" id="GO:0005509">
    <property type="term" value="F:calcium ion binding"/>
    <property type="evidence" value="ECO:0007669"/>
    <property type="project" value="InterPro"/>
</dbReference>
<dbReference type="Gene3D" id="2.130.10.10">
    <property type="entry name" value="YVTN repeat-like/Quinoprotein amine dehydrogenase"/>
    <property type="match status" value="3"/>
</dbReference>
<feature type="region of interest" description="Disordered" evidence="5">
    <location>
        <begin position="851"/>
        <end position="882"/>
    </location>
</feature>
<dbReference type="InterPro" id="IPR001680">
    <property type="entry name" value="WD40_rpt"/>
</dbReference>
<feature type="domain" description="EF-hand" evidence="6">
    <location>
        <begin position="52"/>
        <end position="87"/>
    </location>
</feature>
<dbReference type="SUPFAM" id="SSF50978">
    <property type="entry name" value="WD40 repeat-like"/>
    <property type="match status" value="2"/>
</dbReference>
<dbReference type="PROSITE" id="PS00678">
    <property type="entry name" value="WD_REPEATS_1"/>
    <property type="match status" value="1"/>
</dbReference>
<evidence type="ECO:0000256" key="4">
    <source>
        <dbReference type="PROSITE-ProRule" id="PRU00221"/>
    </source>
</evidence>
<name>A0A2R5GJG9_9STRA</name>
<evidence type="ECO:0000313" key="8">
    <source>
        <dbReference type="Proteomes" id="UP000241890"/>
    </source>
</evidence>
<evidence type="ECO:0000313" key="7">
    <source>
        <dbReference type="EMBL" id="GBG28004.1"/>
    </source>
</evidence>
<keyword evidence="2" id="KW-0677">Repeat</keyword>
<keyword evidence="8" id="KW-1185">Reference proteome</keyword>
<keyword evidence="3" id="KW-0106">Calcium</keyword>
<feature type="domain" description="EF-hand" evidence="6">
    <location>
        <begin position="1316"/>
        <end position="1351"/>
    </location>
</feature>
<feature type="repeat" description="WD" evidence="4">
    <location>
        <begin position="296"/>
        <end position="337"/>
    </location>
</feature>
<reference evidence="7 8" key="1">
    <citation type="submission" date="2017-12" db="EMBL/GenBank/DDBJ databases">
        <title>Sequencing, de novo assembly and annotation of complete genome of a new Thraustochytrid species, strain FCC1311.</title>
        <authorList>
            <person name="Sedici K."/>
            <person name="Godart F."/>
            <person name="Aiese Cigliano R."/>
            <person name="Sanseverino W."/>
            <person name="Barakat M."/>
            <person name="Ortet P."/>
            <person name="Marechal E."/>
            <person name="Cagnac O."/>
            <person name="Amato A."/>
        </authorList>
    </citation>
    <scope>NUCLEOTIDE SEQUENCE [LARGE SCALE GENOMIC DNA]</scope>
</reference>
<feature type="compositionally biased region" description="Low complexity" evidence="5">
    <location>
        <begin position="698"/>
        <end position="709"/>
    </location>
</feature>
<dbReference type="PROSITE" id="PS00018">
    <property type="entry name" value="EF_HAND_1"/>
    <property type="match status" value="2"/>
</dbReference>
<dbReference type="SUPFAM" id="SSF47473">
    <property type="entry name" value="EF-hand"/>
    <property type="match status" value="1"/>
</dbReference>
<dbReference type="PROSITE" id="PS50082">
    <property type="entry name" value="WD_REPEATS_2"/>
    <property type="match status" value="6"/>
</dbReference>
<proteinExistence type="predicted"/>
<dbReference type="Pfam" id="PF13202">
    <property type="entry name" value="EF-hand_5"/>
    <property type="match status" value="1"/>
</dbReference>
<gene>
    <name evidence="7" type="ORF">FCC1311_042272</name>
</gene>
<dbReference type="SMART" id="SM00054">
    <property type="entry name" value="EFh"/>
    <property type="match status" value="2"/>
</dbReference>
<dbReference type="InterPro" id="IPR018247">
    <property type="entry name" value="EF_Hand_1_Ca_BS"/>
</dbReference>
<feature type="repeat" description="WD" evidence="4">
    <location>
        <begin position="587"/>
        <end position="621"/>
    </location>
</feature>
<feature type="region of interest" description="Disordered" evidence="5">
    <location>
        <begin position="693"/>
        <end position="723"/>
    </location>
</feature>
<dbReference type="EMBL" id="BEYU01000038">
    <property type="protein sequence ID" value="GBG28004.1"/>
    <property type="molecule type" value="Genomic_DNA"/>
</dbReference>
<sequence length="1468" mass="165841">MDVMMRLPSSSLDVLRNKFMSSAGGDGLILEEFVDAMLHYLPKPANEEECIKLVMELVDLYHQVDVNGDCFMSWDEFTSHCIEAGMLATRTVEKPLSVNFQYIPDFKDPLNHHIVQEVQLIESLNAILVIESGSSAVKIIDATTLKLERILQVRRESTNGEMENHRFPIVSLVYAHDLQLLAICSADMSISFWTWDDFRSLGHIQSKAIRRMSYASNGTLYTTDDSGTVCLWKLRIKHFHGGPAQCVCIPHGSLKGHTSIVIAFAEVHRYGYFVTGGMDSQILLWDLETSRRKGALIKHKRAVSHLQYSKSMDLLLSGGYEHEIYCWDVYNKQIVLVLTGHHHPCIGLQLTYLSADDEQEHAVSCDASGTMKLWKLTRTASGEAAARQTFVADPDNGLYKPRMMLACGPRRVITASRELRLFEAKSTYVQDFLPFKALFNSVLDRFYVAIGKYIQVWCAVAGDMIDEWYHVSDSEISCMCFDDRERKVVFGNVNGRVIVLNAINGAIMKNVHLAEIAPSAALTGHLSAPMDAAQPRAASDIAVNQIHYNKEDKCLIVLTSRSVFIFDEDATEEKADGVLLPLFRVAFDMHEYEITASAFSYELSLIATGSADKSIRIWEFQQLRLEGECIGHTGQVTAMSFVESYPLLVSADEDANLSIWTVRPSPRPYMRVVSVLCRSPRVRAAEGAQVHLPDAGVSEASRNNNAEANMEQDATRRRTSTTATGKNVSIAEGVETLNISPKHGSFRRRLNRRATVGSSKNLRIYFPSEDFDPVPVCCLEIQRSENGITLYTGDQRGDMKEWNLGLCLKDLGSEPLDPEKLPPSFEGYNASRHVELSYRYLFEDFDGFRADEQDNDTSGPEVEETRRQKMLERKERKRRQERMRQKLLRIRKNIKSSETKIKARLPVLKLFAAHAENINSMQVIAMPESILTTSMDGNVRIWNHAGKRIGNLSMSANEVANVQKGLAKNVAYRFNLDIDAKLWDRYDEAIRILQSVRAKYSLPRLLTRQTLAIRSPPEIDIDVHMRAEKFSGEIVRLGNTRVAKALALLLLADGQHREGRDAFDIDFTQTLDHHEMTAGILDTFLEDIQEALEFVSASTEISRDSSRSSRSDGSDNDRSSHKDQMFFSETFREMGGHPSRATLNMEDGESLFQDIPETAEDSPTKGDVASIPDYRRRSMARVSFLMQDQQSELSQDASDSSLKTAKSGRHQRNLDGSIENVRRPSRQSILRRATLVSESRTSVISAATQRSMQRRRESTIANPNGPLLSGANSSNIGIYSKREILSHKILFDQMSDPSGKLVELEVLMDNVDKLGVDVEQLASMFDTLDTDGNGSISFSEMLRMFFVGASAEDLRAMEDFIEATYNNTEDNCNPVMTPADRKELRELFRLYDKDRGGTLSLIELFEVLNKREYKPRDQFGSDEDLLFSFADLERLTKKFNFTLDHELSEDEFIELMFDFQHTDVDYKS</sequence>
<dbReference type="InterPro" id="IPR019775">
    <property type="entry name" value="WD40_repeat_CS"/>
</dbReference>
<feature type="region of interest" description="Disordered" evidence="5">
    <location>
        <begin position="1099"/>
        <end position="1123"/>
    </location>
</feature>
<keyword evidence="1 4" id="KW-0853">WD repeat</keyword>
<dbReference type="SMART" id="SM00320">
    <property type="entry name" value="WD40"/>
    <property type="match status" value="9"/>
</dbReference>
<evidence type="ECO:0000256" key="3">
    <source>
        <dbReference type="ARBA" id="ARBA00022837"/>
    </source>
</evidence>
<organism evidence="7 8">
    <name type="scientific">Hondaea fermentalgiana</name>
    <dbReference type="NCBI Taxonomy" id="2315210"/>
    <lineage>
        <taxon>Eukaryota</taxon>
        <taxon>Sar</taxon>
        <taxon>Stramenopiles</taxon>
        <taxon>Bigyra</taxon>
        <taxon>Labyrinthulomycetes</taxon>
        <taxon>Thraustochytrida</taxon>
        <taxon>Thraustochytriidae</taxon>
        <taxon>Hondaea</taxon>
    </lineage>
</organism>
<feature type="repeat" description="WD" evidence="4">
    <location>
        <begin position="911"/>
        <end position="943"/>
    </location>
</feature>
<feature type="repeat" description="WD" evidence="4">
    <location>
        <begin position="254"/>
        <end position="295"/>
    </location>
</feature>
<feature type="region of interest" description="Disordered" evidence="5">
    <location>
        <begin position="1188"/>
        <end position="1226"/>
    </location>
</feature>
<feature type="compositionally biased region" description="Basic and acidic residues" evidence="5">
    <location>
        <begin position="1101"/>
        <end position="1123"/>
    </location>
</feature>
<evidence type="ECO:0000256" key="1">
    <source>
        <dbReference type="ARBA" id="ARBA00022574"/>
    </source>
</evidence>
<dbReference type="InterPro" id="IPR015943">
    <property type="entry name" value="WD40/YVTN_repeat-like_dom_sf"/>
</dbReference>
<feature type="domain" description="EF-hand" evidence="6">
    <location>
        <begin position="1379"/>
        <end position="1414"/>
    </location>
</feature>
<feature type="compositionally biased region" description="Polar residues" evidence="5">
    <location>
        <begin position="1241"/>
        <end position="1251"/>
    </location>
</feature>
<dbReference type="Proteomes" id="UP000241890">
    <property type="component" value="Unassembled WGS sequence"/>
</dbReference>
<dbReference type="InterPro" id="IPR051242">
    <property type="entry name" value="WD-EF-hand_domain"/>
</dbReference>
<dbReference type="Pfam" id="PF00400">
    <property type="entry name" value="WD40"/>
    <property type="match status" value="4"/>
</dbReference>
<dbReference type="PROSITE" id="PS50222">
    <property type="entry name" value="EF_HAND_2"/>
    <property type="match status" value="3"/>
</dbReference>
<evidence type="ECO:0000256" key="2">
    <source>
        <dbReference type="ARBA" id="ARBA00022737"/>
    </source>
</evidence>